<keyword evidence="3" id="KW-1185">Reference proteome</keyword>
<reference evidence="2 3" key="1">
    <citation type="submission" date="2019-11" db="EMBL/GenBank/DDBJ databases">
        <authorList>
            <person name="Yuan L."/>
        </authorList>
    </citation>
    <scope>NUCLEOTIDE SEQUENCE [LARGE SCALE GENOMIC DNA]</scope>
    <source>
        <strain evidence="2 3">TRM43335</strain>
    </source>
</reference>
<feature type="domain" description="AAA" evidence="1">
    <location>
        <begin position="178"/>
        <end position="295"/>
    </location>
</feature>
<dbReference type="EMBL" id="WIXO01000002">
    <property type="protein sequence ID" value="MTE22537.1"/>
    <property type="molecule type" value="Genomic_DNA"/>
</dbReference>
<comment type="caution">
    <text evidence="2">The sequence shown here is derived from an EMBL/GenBank/DDBJ whole genome shotgun (WGS) entry which is preliminary data.</text>
</comment>
<organism evidence="2 3">
    <name type="scientific">Streptomyces taklimakanensis</name>
    <dbReference type="NCBI Taxonomy" id="2569853"/>
    <lineage>
        <taxon>Bacteria</taxon>
        <taxon>Bacillati</taxon>
        <taxon>Actinomycetota</taxon>
        <taxon>Actinomycetes</taxon>
        <taxon>Kitasatosporales</taxon>
        <taxon>Streptomycetaceae</taxon>
        <taxon>Streptomyces</taxon>
    </lineage>
</organism>
<dbReference type="InterPro" id="IPR025669">
    <property type="entry name" value="AAA_dom"/>
</dbReference>
<dbReference type="Pfam" id="PF13614">
    <property type="entry name" value="AAA_31"/>
    <property type="match status" value="1"/>
</dbReference>
<sequence length="416" mass="45123">MASPDSTGDREKVVSKLPGWLRQDLKVRTAQLGVEIQTAVEQGINDWCDLASAPTAVDTSGADPFSTWLPPGQWELFRTTAADRRVSLIQGLAQAVQLWLQKNPAPAVKRPEHPRRVIVCNQKGGVGKTAVAAGTGEAMAEDPNTLYPVRVSKHFAALLEGQDHGSAADPIGIGELPGLGLRVLLVDFDPQCHLTQQLGHKPLPMDGDSLTKHMAGEPVGELRDLIVPIEEDRFGDRLHLLPSCNDAFLLDVKLAGVRAREAALERALAPIEPLFDVILVDCPPSLGLSMDAAVYYGRRRDNEPSGSSGALTVVQAEDSSADAYTLLTTQIEDLRHDLAIEIDYLGIVVNHYDARRGFIATSSLQAWMDIKDPRVVGVIGDLKEQKEAVRVKRPLLAYAPKSDQAVAMRALAREIS</sequence>
<dbReference type="Gene3D" id="3.40.50.300">
    <property type="entry name" value="P-loop containing nucleotide triphosphate hydrolases"/>
    <property type="match status" value="1"/>
</dbReference>
<dbReference type="InterPro" id="IPR027417">
    <property type="entry name" value="P-loop_NTPase"/>
</dbReference>
<dbReference type="OrthoDB" id="4141202at2"/>
<dbReference type="RefSeq" id="WP_155074252.1">
    <property type="nucleotide sequence ID" value="NZ_WIXO01000002.1"/>
</dbReference>
<dbReference type="SUPFAM" id="SSF52540">
    <property type="entry name" value="P-loop containing nucleoside triphosphate hydrolases"/>
    <property type="match status" value="1"/>
</dbReference>
<dbReference type="Proteomes" id="UP000473014">
    <property type="component" value="Unassembled WGS sequence"/>
</dbReference>
<dbReference type="AlphaFoldDB" id="A0A6G2BJT0"/>
<evidence type="ECO:0000313" key="2">
    <source>
        <dbReference type="EMBL" id="MTE22537.1"/>
    </source>
</evidence>
<name>A0A6G2BJT0_9ACTN</name>
<dbReference type="CDD" id="cd02042">
    <property type="entry name" value="ParAB_family"/>
    <property type="match status" value="1"/>
</dbReference>
<dbReference type="PANTHER" id="PTHR13696">
    <property type="entry name" value="P-LOOP CONTAINING NUCLEOSIDE TRIPHOSPHATE HYDROLASE"/>
    <property type="match status" value="1"/>
</dbReference>
<evidence type="ECO:0000313" key="3">
    <source>
        <dbReference type="Proteomes" id="UP000473014"/>
    </source>
</evidence>
<dbReference type="InterPro" id="IPR050678">
    <property type="entry name" value="DNA_Partitioning_ATPase"/>
</dbReference>
<protein>
    <submittedName>
        <fullName evidence="2">AAA family ATPase</fullName>
    </submittedName>
</protein>
<evidence type="ECO:0000259" key="1">
    <source>
        <dbReference type="Pfam" id="PF13614"/>
    </source>
</evidence>
<proteinExistence type="predicted"/>
<gene>
    <name evidence="2" type="ORF">F0L17_26265</name>
</gene>
<dbReference type="PANTHER" id="PTHR13696:SF99">
    <property type="entry name" value="COBYRINIC ACID AC-DIAMIDE SYNTHASE"/>
    <property type="match status" value="1"/>
</dbReference>
<accession>A0A6G2BJT0</accession>